<evidence type="ECO:0000256" key="1">
    <source>
        <dbReference type="ARBA" id="ARBA00008668"/>
    </source>
</evidence>
<feature type="chain" id="PRO_5026815463" description="GDSL esterase/lipase 1-like" evidence="3">
    <location>
        <begin position="21"/>
        <end position="364"/>
    </location>
</feature>
<evidence type="ECO:0000256" key="2">
    <source>
        <dbReference type="ARBA" id="ARBA00022729"/>
    </source>
</evidence>
<proteinExistence type="inferred from homology"/>
<dbReference type="InterPro" id="IPR035669">
    <property type="entry name" value="SGNH_plant_lipase-like"/>
</dbReference>
<organism evidence="4 5">
    <name type="scientific">Prunus armeniaca</name>
    <name type="common">Apricot</name>
    <name type="synonym">Armeniaca vulgaris</name>
    <dbReference type="NCBI Taxonomy" id="36596"/>
    <lineage>
        <taxon>Eukaryota</taxon>
        <taxon>Viridiplantae</taxon>
        <taxon>Streptophyta</taxon>
        <taxon>Embryophyta</taxon>
        <taxon>Tracheophyta</taxon>
        <taxon>Spermatophyta</taxon>
        <taxon>Magnoliopsida</taxon>
        <taxon>eudicotyledons</taxon>
        <taxon>Gunneridae</taxon>
        <taxon>Pentapetalae</taxon>
        <taxon>rosids</taxon>
        <taxon>fabids</taxon>
        <taxon>Rosales</taxon>
        <taxon>Rosaceae</taxon>
        <taxon>Amygdaloideae</taxon>
        <taxon>Amygdaleae</taxon>
        <taxon>Prunus</taxon>
    </lineage>
</organism>
<dbReference type="InterPro" id="IPR036514">
    <property type="entry name" value="SGNH_hydro_sf"/>
</dbReference>
<dbReference type="AlphaFoldDB" id="A0A6J5WSN2"/>
<keyword evidence="5" id="KW-1185">Reference proteome</keyword>
<evidence type="ECO:0008006" key="6">
    <source>
        <dbReference type="Google" id="ProtNLM"/>
    </source>
</evidence>
<reference evidence="5" key="1">
    <citation type="journal article" date="2020" name="Genome Biol.">
        <title>Gamete binning: chromosome-level and haplotype-resolved genome assembly enabled by high-throughput single-cell sequencing of gamete genomes.</title>
        <authorList>
            <person name="Campoy J.A."/>
            <person name="Sun H."/>
            <person name="Goel M."/>
            <person name="Jiao W.-B."/>
            <person name="Folz-Donahue K."/>
            <person name="Wang N."/>
            <person name="Rubio M."/>
            <person name="Liu C."/>
            <person name="Kukat C."/>
            <person name="Ruiz D."/>
            <person name="Huettel B."/>
            <person name="Schneeberger K."/>
        </authorList>
    </citation>
    <scope>NUCLEOTIDE SEQUENCE [LARGE SCALE GENOMIC DNA]</scope>
    <source>
        <strain evidence="5">cv. Rojo Pasion</strain>
    </source>
</reference>
<name>A0A6J5WSN2_PRUAR</name>
<evidence type="ECO:0000313" key="5">
    <source>
        <dbReference type="Proteomes" id="UP000507245"/>
    </source>
</evidence>
<accession>A0A6J5WSN2</accession>
<dbReference type="OrthoDB" id="1600564at2759"/>
<comment type="similarity">
    <text evidence="1">Belongs to the 'GDSL' lipolytic enzyme family.</text>
</comment>
<evidence type="ECO:0000256" key="3">
    <source>
        <dbReference type="SAM" id="SignalP"/>
    </source>
</evidence>
<dbReference type="Gene3D" id="3.40.50.1110">
    <property type="entry name" value="SGNH hydrolase"/>
    <property type="match status" value="1"/>
</dbReference>
<keyword evidence="2 3" id="KW-0732">Signal</keyword>
<evidence type="ECO:0000313" key="4">
    <source>
        <dbReference type="EMBL" id="CAB4302692.1"/>
    </source>
</evidence>
<gene>
    <name evidence="4" type="ORF">ORAREDHAP_LOCUS18556</name>
</gene>
<dbReference type="Pfam" id="PF00657">
    <property type="entry name" value="Lipase_GDSL"/>
    <property type="match status" value="1"/>
</dbReference>
<protein>
    <recommendedName>
        <fullName evidence="6">GDSL esterase/lipase 1-like</fullName>
    </recommendedName>
</protein>
<dbReference type="PANTHER" id="PTHR45966:SF34">
    <property type="entry name" value="GDSL-LIKE LIPASE_ACYLHYDROLASE"/>
    <property type="match status" value="1"/>
</dbReference>
<dbReference type="Proteomes" id="UP000507245">
    <property type="component" value="Unassembled WGS sequence"/>
</dbReference>
<dbReference type="CDD" id="cd01837">
    <property type="entry name" value="SGNH_plant_lipase_like"/>
    <property type="match status" value="1"/>
</dbReference>
<dbReference type="GO" id="GO:0016298">
    <property type="term" value="F:lipase activity"/>
    <property type="evidence" value="ECO:0007669"/>
    <property type="project" value="TreeGrafter"/>
</dbReference>
<sequence>MANIQVFVFALCTSLLIVTTQNHGHSGLPKTRAPLFVFGDSVFEVGNNNYFNTSWQANYSPYGETFFKYPTGRFSDGRQVPDFIAEYAKLPLIPPYLQPDNHEFSYGINFASAGAGALVETRQGAVIGLPSQLSNFKIVRKSLRKKLGNEEAKSLLSRAVYFFSIGSNDYIFPFDTDPSVLGSYSHQEYVDLVIGNITSVVEGIYKKGGRNFALLNLWPIACLPYARALKTEKEGACFDEFTPYVKLHNKALAKALQKLEKKLKGFRYSISDFNEFLTQRMNHPSKYGFVEGEAACCGSGVYGGIYNCGGKRIAKEYNLCKNVSEYVFFDSAHPTDRVYEQFAKQIWSGNSITTPYNLKALFET</sequence>
<dbReference type="PANTHER" id="PTHR45966">
    <property type="entry name" value="GDSL-LIKE LIPASE/ACYLHYDROLASE"/>
    <property type="match status" value="1"/>
</dbReference>
<feature type="signal peptide" evidence="3">
    <location>
        <begin position="1"/>
        <end position="20"/>
    </location>
</feature>
<dbReference type="SUPFAM" id="SSF52266">
    <property type="entry name" value="SGNH hydrolase"/>
    <property type="match status" value="1"/>
</dbReference>
<dbReference type="InterPro" id="IPR001087">
    <property type="entry name" value="GDSL"/>
</dbReference>
<dbReference type="InterPro" id="IPR044552">
    <property type="entry name" value="GLIP1-5/GLL25"/>
</dbReference>
<dbReference type="EMBL" id="CAEKKB010000003">
    <property type="protein sequence ID" value="CAB4302692.1"/>
    <property type="molecule type" value="Genomic_DNA"/>
</dbReference>